<feature type="signal peptide" evidence="1">
    <location>
        <begin position="1"/>
        <end position="22"/>
    </location>
</feature>
<accession>A0A2K3D3Z5</accession>
<proteinExistence type="predicted"/>
<feature type="chain" id="PRO_5014320358" evidence="1">
    <location>
        <begin position="23"/>
        <end position="353"/>
    </location>
</feature>
<evidence type="ECO:0000256" key="1">
    <source>
        <dbReference type="SAM" id="SignalP"/>
    </source>
</evidence>
<protein>
    <submittedName>
        <fullName evidence="2">Uncharacterized protein</fullName>
    </submittedName>
</protein>
<dbReference type="AlphaFoldDB" id="A0A2K3D3Z5"/>
<dbReference type="OrthoDB" id="539940at2759"/>
<dbReference type="EMBL" id="CM008973">
    <property type="protein sequence ID" value="PNW75263.1"/>
    <property type="molecule type" value="Genomic_DNA"/>
</dbReference>
<evidence type="ECO:0000313" key="3">
    <source>
        <dbReference type="Proteomes" id="UP000006906"/>
    </source>
</evidence>
<dbReference type="Gramene" id="PNW75263">
    <property type="protein sequence ID" value="PNW75263"/>
    <property type="gene ID" value="CHLRE_12g519600v5"/>
</dbReference>
<dbReference type="GeneID" id="5722609"/>
<reference evidence="2 3" key="1">
    <citation type="journal article" date="2007" name="Science">
        <title>The Chlamydomonas genome reveals the evolution of key animal and plant functions.</title>
        <authorList>
            <person name="Merchant S.S."/>
            <person name="Prochnik S.E."/>
            <person name="Vallon O."/>
            <person name="Harris E.H."/>
            <person name="Karpowicz S.J."/>
            <person name="Witman G.B."/>
            <person name="Terry A."/>
            <person name="Salamov A."/>
            <person name="Fritz-Laylin L.K."/>
            <person name="Marechal-Drouard L."/>
            <person name="Marshall W.F."/>
            <person name="Qu L.H."/>
            <person name="Nelson D.R."/>
            <person name="Sanderfoot A.A."/>
            <person name="Spalding M.H."/>
            <person name="Kapitonov V.V."/>
            <person name="Ren Q."/>
            <person name="Ferris P."/>
            <person name="Lindquist E."/>
            <person name="Shapiro H."/>
            <person name="Lucas S.M."/>
            <person name="Grimwood J."/>
            <person name="Schmutz J."/>
            <person name="Cardol P."/>
            <person name="Cerutti H."/>
            <person name="Chanfreau G."/>
            <person name="Chen C.L."/>
            <person name="Cognat V."/>
            <person name="Croft M.T."/>
            <person name="Dent R."/>
            <person name="Dutcher S."/>
            <person name="Fernandez E."/>
            <person name="Fukuzawa H."/>
            <person name="Gonzalez-Ballester D."/>
            <person name="Gonzalez-Halphen D."/>
            <person name="Hallmann A."/>
            <person name="Hanikenne M."/>
            <person name="Hippler M."/>
            <person name="Inwood W."/>
            <person name="Jabbari K."/>
            <person name="Kalanon M."/>
            <person name="Kuras R."/>
            <person name="Lefebvre P.A."/>
            <person name="Lemaire S.D."/>
            <person name="Lobanov A.V."/>
            <person name="Lohr M."/>
            <person name="Manuell A."/>
            <person name="Meier I."/>
            <person name="Mets L."/>
            <person name="Mittag M."/>
            <person name="Mittelmeier T."/>
            <person name="Moroney J.V."/>
            <person name="Moseley J."/>
            <person name="Napoli C."/>
            <person name="Nedelcu A.M."/>
            <person name="Niyogi K."/>
            <person name="Novoselov S.V."/>
            <person name="Paulsen I.T."/>
            <person name="Pazour G."/>
            <person name="Purton S."/>
            <person name="Ral J.P."/>
            <person name="Riano-Pachon D.M."/>
            <person name="Riekhof W."/>
            <person name="Rymarquis L."/>
            <person name="Schroda M."/>
            <person name="Stern D."/>
            <person name="Umen J."/>
            <person name="Willows R."/>
            <person name="Wilson N."/>
            <person name="Zimmer S.L."/>
            <person name="Allmer J."/>
            <person name="Balk J."/>
            <person name="Bisova K."/>
            <person name="Chen C.J."/>
            <person name="Elias M."/>
            <person name="Gendler K."/>
            <person name="Hauser C."/>
            <person name="Lamb M.R."/>
            <person name="Ledford H."/>
            <person name="Long J.C."/>
            <person name="Minagawa J."/>
            <person name="Page M.D."/>
            <person name="Pan J."/>
            <person name="Pootakham W."/>
            <person name="Roje S."/>
            <person name="Rose A."/>
            <person name="Stahlberg E."/>
            <person name="Terauchi A.M."/>
            <person name="Yang P."/>
            <person name="Ball S."/>
            <person name="Bowler C."/>
            <person name="Dieckmann C.L."/>
            <person name="Gladyshev V.N."/>
            <person name="Green P."/>
            <person name="Jorgensen R."/>
            <person name="Mayfield S."/>
            <person name="Mueller-Roeber B."/>
            <person name="Rajamani S."/>
            <person name="Sayre R.T."/>
            <person name="Brokstein P."/>
            <person name="Dubchak I."/>
            <person name="Goodstein D."/>
            <person name="Hornick L."/>
            <person name="Huang Y.W."/>
            <person name="Jhaveri J."/>
            <person name="Luo Y."/>
            <person name="Martinez D."/>
            <person name="Ngau W.C."/>
            <person name="Otillar B."/>
            <person name="Poliakov A."/>
            <person name="Porter A."/>
            <person name="Szajkowski L."/>
            <person name="Werner G."/>
            <person name="Zhou K."/>
            <person name="Grigoriev I.V."/>
            <person name="Rokhsar D.S."/>
            <person name="Grossman A.R."/>
        </authorList>
    </citation>
    <scope>NUCLEOTIDE SEQUENCE [LARGE SCALE GENOMIC DNA]</scope>
    <source>
        <strain evidence="3">CC-503</strain>
    </source>
</reference>
<name>A0A2K3D3Z5_CHLRE</name>
<dbReference type="KEGG" id="cre:CHLRE_12g519600v5"/>
<dbReference type="InParanoid" id="A0A2K3D3Z5"/>
<dbReference type="Proteomes" id="UP000006906">
    <property type="component" value="Chromosome 12"/>
</dbReference>
<dbReference type="RefSeq" id="XP_042918456.1">
    <property type="nucleotide sequence ID" value="XM_043068361.1"/>
</dbReference>
<evidence type="ECO:0000313" key="2">
    <source>
        <dbReference type="EMBL" id="PNW75263.1"/>
    </source>
</evidence>
<keyword evidence="3" id="KW-1185">Reference proteome</keyword>
<gene>
    <name evidence="2" type="ORF">CHLRE_12g519600v5</name>
</gene>
<organism evidence="2 3">
    <name type="scientific">Chlamydomonas reinhardtii</name>
    <name type="common">Chlamydomonas smithii</name>
    <dbReference type="NCBI Taxonomy" id="3055"/>
    <lineage>
        <taxon>Eukaryota</taxon>
        <taxon>Viridiplantae</taxon>
        <taxon>Chlorophyta</taxon>
        <taxon>core chlorophytes</taxon>
        <taxon>Chlorophyceae</taxon>
        <taxon>CS clade</taxon>
        <taxon>Chlamydomonadales</taxon>
        <taxon>Chlamydomonadaceae</taxon>
        <taxon>Chlamydomonas</taxon>
    </lineage>
</organism>
<sequence length="353" mass="38757">MKAGGSALLLALLAALGLGVGARHVRLLQSQPARSPTPAHHQTAGCPQSPVAFLQKTHKVTQRFLDSAVLAKQQVQERCGGYHRVLYAITDDLGPANSTKAIAVAADLKALRATLGEDGVIALGPQDFSTTFGFEWNKFPIPGRFTWNHCDAPELVWFDLFSRDLDPAIKHVWAAEYDVAWTGDIAGVFGTFPERPDFICSHDFKSGGTNIGSGWSNYHLRTWLQGTEVKQCFIMLARYSLRYMRVFWEETRMGHLQFCEISGAAICSKHHTWCQIHSFDQHSDVVGRDSKGGSLFHFSSHIAEEEWRRQVAAFGAAQATSTLNGSSAAAGAAPSGNGKHDKMPGHIFHALKW</sequence>
<keyword evidence="1" id="KW-0732">Signal</keyword>